<organism evidence="7 8">
    <name type="scientific">Prymnesium parvum</name>
    <name type="common">Toxic golden alga</name>
    <dbReference type="NCBI Taxonomy" id="97485"/>
    <lineage>
        <taxon>Eukaryota</taxon>
        <taxon>Haptista</taxon>
        <taxon>Haptophyta</taxon>
        <taxon>Prymnesiophyceae</taxon>
        <taxon>Prymnesiales</taxon>
        <taxon>Prymnesiaceae</taxon>
        <taxon>Prymnesium</taxon>
    </lineage>
</organism>
<keyword evidence="4 5" id="KW-0472">Membrane</keyword>
<evidence type="ECO:0000313" key="7">
    <source>
        <dbReference type="EMBL" id="KAL1523077.1"/>
    </source>
</evidence>
<keyword evidence="6" id="KW-0732">Signal</keyword>
<gene>
    <name evidence="7" type="ORF">AB1Y20_018037</name>
</gene>
<feature type="chain" id="PRO_5044253404" evidence="6">
    <location>
        <begin position="23"/>
        <end position="476"/>
    </location>
</feature>
<dbReference type="NCBIfam" id="TIGR00803">
    <property type="entry name" value="nst"/>
    <property type="match status" value="1"/>
</dbReference>
<dbReference type="Proteomes" id="UP001515480">
    <property type="component" value="Unassembled WGS sequence"/>
</dbReference>
<evidence type="ECO:0000256" key="6">
    <source>
        <dbReference type="SAM" id="SignalP"/>
    </source>
</evidence>
<proteinExistence type="predicted"/>
<comment type="caution">
    <text evidence="7">The sequence shown here is derived from an EMBL/GenBank/DDBJ whole genome shotgun (WGS) entry which is preliminary data.</text>
</comment>
<feature type="transmembrane region" description="Helical" evidence="5">
    <location>
        <begin position="371"/>
        <end position="391"/>
    </location>
</feature>
<feature type="transmembrane region" description="Helical" evidence="5">
    <location>
        <begin position="397"/>
        <end position="421"/>
    </location>
</feature>
<feature type="transmembrane region" description="Helical" evidence="5">
    <location>
        <begin position="336"/>
        <end position="359"/>
    </location>
</feature>
<dbReference type="Pfam" id="PF04142">
    <property type="entry name" value="Nuc_sug_transp"/>
    <property type="match status" value="1"/>
</dbReference>
<dbReference type="GO" id="GO:0015165">
    <property type="term" value="F:pyrimidine nucleotide-sugar transmembrane transporter activity"/>
    <property type="evidence" value="ECO:0007669"/>
    <property type="project" value="InterPro"/>
</dbReference>
<accession>A0AB34JP72</accession>
<dbReference type="SUPFAM" id="SSF103481">
    <property type="entry name" value="Multidrug resistance efflux transporter EmrE"/>
    <property type="match status" value="1"/>
</dbReference>
<name>A0AB34JP72_PRYPA</name>
<feature type="transmembrane region" description="Helical" evidence="5">
    <location>
        <begin position="100"/>
        <end position="120"/>
    </location>
</feature>
<dbReference type="InterPro" id="IPR007271">
    <property type="entry name" value="Nuc_sug_transpt"/>
</dbReference>
<comment type="subcellular location">
    <subcellularLocation>
        <location evidence="1">Membrane</location>
        <topology evidence="1">Multi-pass membrane protein</topology>
    </subcellularLocation>
</comment>
<dbReference type="AlphaFoldDB" id="A0AB34JP72"/>
<dbReference type="EMBL" id="JBGBPQ010000006">
    <property type="protein sequence ID" value="KAL1523077.1"/>
    <property type="molecule type" value="Genomic_DNA"/>
</dbReference>
<dbReference type="GO" id="GO:0000139">
    <property type="term" value="C:Golgi membrane"/>
    <property type="evidence" value="ECO:0007669"/>
    <property type="project" value="InterPro"/>
</dbReference>
<evidence type="ECO:0000256" key="4">
    <source>
        <dbReference type="ARBA" id="ARBA00023136"/>
    </source>
</evidence>
<dbReference type="InterPro" id="IPR037185">
    <property type="entry name" value="EmrE-like"/>
</dbReference>
<keyword evidence="8" id="KW-1185">Reference proteome</keyword>
<evidence type="ECO:0000256" key="5">
    <source>
        <dbReference type="SAM" id="Phobius"/>
    </source>
</evidence>
<feature type="transmembrane region" description="Helical" evidence="5">
    <location>
        <begin position="241"/>
        <end position="259"/>
    </location>
</feature>
<feature type="transmembrane region" description="Helical" evidence="5">
    <location>
        <begin position="265"/>
        <end position="286"/>
    </location>
</feature>
<evidence type="ECO:0000256" key="3">
    <source>
        <dbReference type="ARBA" id="ARBA00022989"/>
    </source>
</evidence>
<evidence type="ECO:0000313" key="8">
    <source>
        <dbReference type="Proteomes" id="UP001515480"/>
    </source>
</evidence>
<evidence type="ECO:0000256" key="2">
    <source>
        <dbReference type="ARBA" id="ARBA00022692"/>
    </source>
</evidence>
<protein>
    <submittedName>
        <fullName evidence="7">Uncharacterized protein</fullName>
    </submittedName>
</protein>
<feature type="transmembrane region" description="Helical" evidence="5">
    <location>
        <begin position="295"/>
        <end position="312"/>
    </location>
</feature>
<keyword evidence="3 5" id="KW-1133">Transmembrane helix</keyword>
<evidence type="ECO:0000256" key="1">
    <source>
        <dbReference type="ARBA" id="ARBA00004141"/>
    </source>
</evidence>
<sequence length="476" mass="50443">MRRTAMLLLVQLVLSSLTSAAAKEHCSSGLKGDFAFKTCASFCKSARAASHCKFCKCQECGFCSGKAPSSPEAHPQSLAPPQAAQLAHSAPPPAASAGGWLLPSSICVALLLGFICYALAASRPKGGISIGEADSPEEELLPYECVKAQSASPGDAVGAYETRALCVGFLCLQYAAYALLRRYAAGILHEEWSFASVLGVGEVIKFGISLTVIARTRDASEAPPGTLQDRTKWLLLNSGKMAVPAAIYLAMNMLGFVSLKRVDAGTFAVVQQSKIFFTALFARIFLSRVLSIPKWCALSCLVCGVTIISLHANPEYACFTSSAPPKPGTMVEGGPFQYLFGVAAVTLDSALSGFATIYFEKVLKTTTLTVWDRNLQLAFWSMVVYLPWTLIDHPLNPFFGWSVVTLIVAALGAVGGILVALVIKHADGLAKNMATASSIVVTTALSHFLFDAPMSSSIVLGSLIVIISGFNYQSVP</sequence>
<keyword evidence="2 5" id="KW-0812">Transmembrane</keyword>
<reference evidence="7 8" key="1">
    <citation type="journal article" date="2024" name="Science">
        <title>Giant polyketide synthase enzymes in the biosynthesis of giant marine polyether toxins.</title>
        <authorList>
            <person name="Fallon T.R."/>
            <person name="Shende V.V."/>
            <person name="Wierzbicki I.H."/>
            <person name="Pendleton A.L."/>
            <person name="Watervoot N.F."/>
            <person name="Auber R.P."/>
            <person name="Gonzalez D.J."/>
            <person name="Wisecaver J.H."/>
            <person name="Moore B.S."/>
        </authorList>
    </citation>
    <scope>NUCLEOTIDE SEQUENCE [LARGE SCALE GENOMIC DNA]</scope>
    <source>
        <strain evidence="7 8">12B1</strain>
    </source>
</reference>
<dbReference type="PANTHER" id="PTHR10231">
    <property type="entry name" value="NUCLEOTIDE-SUGAR TRANSMEMBRANE TRANSPORTER"/>
    <property type="match status" value="1"/>
</dbReference>
<feature type="signal peptide" evidence="6">
    <location>
        <begin position="1"/>
        <end position="22"/>
    </location>
</feature>